<name>A0AC59ZYU6_RANTA</name>
<evidence type="ECO:0000313" key="2">
    <source>
        <dbReference type="Proteomes" id="UP001162501"/>
    </source>
</evidence>
<dbReference type="EMBL" id="OX596090">
    <property type="protein sequence ID" value="CAN0536534.1"/>
    <property type="molecule type" value="Genomic_DNA"/>
</dbReference>
<sequence>MPGAAGRRRRAAFAAPVLAAASRDPGFRRDREGTRGGGGPEPSLPVFPPLGRCQVTETSLDATDLDWLRGGLRTSRYQGLTLSTILQNLQNGYVSGNDRGVAQVQRSRPS</sequence>
<reference evidence="1" key="1">
    <citation type="submission" date="2023-05" db="EMBL/GenBank/DDBJ databases">
        <authorList>
            <consortium name="ELIXIR-Norway"/>
        </authorList>
    </citation>
    <scope>NUCLEOTIDE SEQUENCE</scope>
</reference>
<accession>A0AC59ZYU6</accession>
<protein>
    <submittedName>
        <fullName evidence="1">Uncharacterized protein</fullName>
    </submittedName>
</protein>
<evidence type="ECO:0000313" key="1">
    <source>
        <dbReference type="EMBL" id="CAN0536534.1"/>
    </source>
</evidence>
<gene>
    <name evidence="1" type="ORF">MRATA1EN22A_LOCUS24799</name>
</gene>
<organism evidence="1 2">
    <name type="scientific">Rangifer tarandus platyrhynchus</name>
    <name type="common">Svalbard reindeer</name>
    <dbReference type="NCBI Taxonomy" id="3082113"/>
    <lineage>
        <taxon>Eukaryota</taxon>
        <taxon>Metazoa</taxon>
        <taxon>Chordata</taxon>
        <taxon>Craniata</taxon>
        <taxon>Vertebrata</taxon>
        <taxon>Euteleostomi</taxon>
        <taxon>Mammalia</taxon>
        <taxon>Eutheria</taxon>
        <taxon>Laurasiatheria</taxon>
        <taxon>Artiodactyla</taxon>
        <taxon>Ruminantia</taxon>
        <taxon>Pecora</taxon>
        <taxon>Cervidae</taxon>
        <taxon>Odocoileinae</taxon>
        <taxon>Rangifer</taxon>
    </lineage>
</organism>
<feature type="non-terminal residue" evidence="1">
    <location>
        <position position="110"/>
    </location>
</feature>
<reference evidence="1" key="2">
    <citation type="submission" date="2025-03" db="EMBL/GenBank/DDBJ databases">
        <authorList>
            <consortium name="ELIXIR-Norway"/>
            <consortium name="Elixir Norway"/>
        </authorList>
    </citation>
    <scope>NUCLEOTIDE SEQUENCE</scope>
</reference>
<dbReference type="Proteomes" id="UP001162501">
    <property type="component" value="Chromosome 6"/>
</dbReference>
<feature type="non-terminal residue" evidence="1">
    <location>
        <position position="1"/>
    </location>
</feature>
<proteinExistence type="predicted"/>